<name>A0ABM8DDL2_9GAMM</name>
<accession>A0ABM8DDL2</accession>
<sequence>MREPMTELELTCALDRADDLVRRCASGEMQFGDFVSQYNNFFWAYALDGHEANPAEIALFAKLRHRIAPHEAVAQSILAKLCSDNDASKTAYLSEGRFGSQKALERLKEIAASIPGLSRDVVSDPTSVSGR</sequence>
<gene>
    <name evidence="1" type="ORF">LA521A_18870</name>
</gene>
<reference evidence="1 2" key="1">
    <citation type="journal article" date="2023" name="Int. J. Syst. Evol. Microbiol.">
        <title>Physiological and genomic analyses of cobalamin (vitamin B12)-auxotrophy of Lysobacter auxotrophicus sp. nov., a methionine-auxotrophic chitinolytic bacterium isolated from chitin-treated soil.</title>
        <authorList>
            <person name="Saito A."/>
            <person name="Dohra H."/>
            <person name="Hamada M."/>
            <person name="Moriuchi R."/>
            <person name="Kotsuchibashi Y."/>
            <person name="Mori K."/>
        </authorList>
    </citation>
    <scope>NUCLEOTIDE SEQUENCE [LARGE SCALE GENOMIC DNA]</scope>
    <source>
        <strain evidence="1 2">5-21a</strain>
    </source>
</reference>
<protein>
    <submittedName>
        <fullName evidence="1">Uncharacterized protein</fullName>
    </submittedName>
</protein>
<evidence type="ECO:0000313" key="2">
    <source>
        <dbReference type="Proteomes" id="UP001317822"/>
    </source>
</evidence>
<evidence type="ECO:0000313" key="1">
    <source>
        <dbReference type="EMBL" id="BDU16686.1"/>
    </source>
</evidence>
<organism evidence="1 2">
    <name type="scientific">Lysobacter auxotrophicus</name>
    <dbReference type="NCBI Taxonomy" id="2992573"/>
    <lineage>
        <taxon>Bacteria</taxon>
        <taxon>Pseudomonadati</taxon>
        <taxon>Pseudomonadota</taxon>
        <taxon>Gammaproteobacteria</taxon>
        <taxon>Lysobacterales</taxon>
        <taxon>Lysobacteraceae</taxon>
        <taxon>Lysobacter</taxon>
    </lineage>
</organism>
<proteinExistence type="predicted"/>
<dbReference type="Proteomes" id="UP001317822">
    <property type="component" value="Chromosome"/>
</dbReference>
<keyword evidence="2" id="KW-1185">Reference proteome</keyword>
<dbReference type="EMBL" id="AP027041">
    <property type="protein sequence ID" value="BDU16686.1"/>
    <property type="molecule type" value="Genomic_DNA"/>
</dbReference>